<proteinExistence type="predicted"/>
<dbReference type="VEuPathDB" id="VectorBase:ACHR014357"/>
<protein>
    <submittedName>
        <fullName evidence="2">Uncharacterized protein</fullName>
    </submittedName>
</protein>
<accession>A0A182KIU7</accession>
<reference evidence="3" key="1">
    <citation type="submission" date="2013-03" db="EMBL/GenBank/DDBJ databases">
        <title>The Genome Sequence of Anopheles christyi ACHKN1017.</title>
        <authorList>
            <consortium name="The Broad Institute Genomics Platform"/>
            <person name="Neafsey D.E."/>
            <person name="Besansky N."/>
            <person name="Walker B."/>
            <person name="Young S.K."/>
            <person name="Zeng Q."/>
            <person name="Gargeya S."/>
            <person name="Fitzgerald M."/>
            <person name="Haas B."/>
            <person name="Abouelleil A."/>
            <person name="Allen A.W."/>
            <person name="Alvarado L."/>
            <person name="Arachchi H.M."/>
            <person name="Berlin A.M."/>
            <person name="Chapman S.B."/>
            <person name="Gainer-Dewar J."/>
            <person name="Goldberg J."/>
            <person name="Griggs A."/>
            <person name="Gujja S."/>
            <person name="Hansen M."/>
            <person name="Howarth C."/>
            <person name="Imamovic A."/>
            <person name="Ireland A."/>
            <person name="Larimer J."/>
            <person name="McCowan C."/>
            <person name="Murphy C."/>
            <person name="Pearson M."/>
            <person name="Poon T.W."/>
            <person name="Priest M."/>
            <person name="Roberts A."/>
            <person name="Saif S."/>
            <person name="Shea T."/>
            <person name="Sisk P."/>
            <person name="Sykes S."/>
            <person name="Wortman J."/>
            <person name="Nusbaum C."/>
            <person name="Birren B."/>
        </authorList>
    </citation>
    <scope>NUCLEOTIDE SEQUENCE [LARGE SCALE GENOMIC DNA]</scope>
    <source>
        <strain evidence="3">ACHKN1017</strain>
    </source>
</reference>
<feature type="region of interest" description="Disordered" evidence="1">
    <location>
        <begin position="1"/>
        <end position="20"/>
    </location>
</feature>
<reference evidence="2" key="2">
    <citation type="submission" date="2020-05" db="UniProtKB">
        <authorList>
            <consortium name="EnsemblMetazoa"/>
        </authorList>
    </citation>
    <scope>IDENTIFICATION</scope>
    <source>
        <strain evidence="2">ACHKN1017</strain>
    </source>
</reference>
<dbReference type="EnsemblMetazoa" id="ACHR014357-RA">
    <property type="protein sequence ID" value="ACHR014357-PA"/>
    <property type="gene ID" value="ACHR014357"/>
</dbReference>
<dbReference type="AlphaFoldDB" id="A0A182KIU7"/>
<name>A0A182KIU7_9DIPT</name>
<evidence type="ECO:0000313" key="2">
    <source>
        <dbReference type="EnsemblMetazoa" id="ACHR014357-PA"/>
    </source>
</evidence>
<sequence length="90" mass="9898">MNSPMPHSAEDHRGGSSRPLGLKEISMSVVAMLISRPTIVMRLGANQSGTFDTSQHHQGCRNGSIKLTLVQEYLWSYSFFSCDACSSFCL</sequence>
<organism evidence="2 3">
    <name type="scientific">Anopheles christyi</name>
    <dbReference type="NCBI Taxonomy" id="43041"/>
    <lineage>
        <taxon>Eukaryota</taxon>
        <taxon>Metazoa</taxon>
        <taxon>Ecdysozoa</taxon>
        <taxon>Arthropoda</taxon>
        <taxon>Hexapoda</taxon>
        <taxon>Insecta</taxon>
        <taxon>Pterygota</taxon>
        <taxon>Neoptera</taxon>
        <taxon>Endopterygota</taxon>
        <taxon>Diptera</taxon>
        <taxon>Nematocera</taxon>
        <taxon>Culicoidea</taxon>
        <taxon>Culicidae</taxon>
        <taxon>Anophelinae</taxon>
        <taxon>Anopheles</taxon>
    </lineage>
</organism>
<keyword evidence="3" id="KW-1185">Reference proteome</keyword>
<evidence type="ECO:0000256" key="1">
    <source>
        <dbReference type="SAM" id="MobiDB-lite"/>
    </source>
</evidence>
<evidence type="ECO:0000313" key="3">
    <source>
        <dbReference type="Proteomes" id="UP000075881"/>
    </source>
</evidence>
<dbReference type="Proteomes" id="UP000075881">
    <property type="component" value="Unassembled WGS sequence"/>
</dbReference>